<comment type="caution">
    <text evidence="2">The sequence shown here is derived from an EMBL/GenBank/DDBJ whole genome shotgun (WGS) entry which is preliminary data.</text>
</comment>
<accession>A0A7Z0TUV8</accession>
<dbReference type="AlphaFoldDB" id="A0A7Z0TUV8"/>
<dbReference type="Pfam" id="PF06527">
    <property type="entry name" value="TniQ"/>
    <property type="match status" value="1"/>
</dbReference>
<proteinExistence type="predicted"/>
<dbReference type="EMBL" id="JACBFH010000001">
    <property type="protein sequence ID" value="NYY92975.1"/>
    <property type="molecule type" value="Genomic_DNA"/>
</dbReference>
<name>A0A7Z0TUV8_9BRAD</name>
<evidence type="ECO:0000313" key="2">
    <source>
        <dbReference type="EMBL" id="NYY92975.1"/>
    </source>
</evidence>
<organism evidence="2">
    <name type="scientific">Bradyrhizobium barranii subsp. barranii</name>
    <dbReference type="NCBI Taxonomy" id="2823807"/>
    <lineage>
        <taxon>Bacteria</taxon>
        <taxon>Pseudomonadati</taxon>
        <taxon>Pseudomonadota</taxon>
        <taxon>Alphaproteobacteria</taxon>
        <taxon>Hyphomicrobiales</taxon>
        <taxon>Nitrobacteraceae</taxon>
        <taxon>Bradyrhizobium</taxon>
        <taxon>Bradyrhizobium barranii</taxon>
    </lineage>
</organism>
<evidence type="ECO:0000259" key="1">
    <source>
        <dbReference type="Pfam" id="PF06527"/>
    </source>
</evidence>
<feature type="domain" description="TniQ" evidence="1">
    <location>
        <begin position="3"/>
        <end position="116"/>
    </location>
</feature>
<reference evidence="2" key="1">
    <citation type="submission" date="2020-06" db="EMBL/GenBank/DDBJ databases">
        <title>Whole Genome Sequence of Bradyrhizobium sp. Strain 323S2.</title>
        <authorList>
            <person name="Bromfield E.S.P."/>
        </authorList>
    </citation>
    <scope>NUCLEOTIDE SEQUENCE [LARGE SCALE GENOMIC DNA]</scope>
    <source>
        <strain evidence="2">323S2</strain>
    </source>
</reference>
<dbReference type="InterPro" id="IPR009492">
    <property type="entry name" value="TniQ"/>
</dbReference>
<sequence length="306" mass="34100">MLGFLLRVSDANHYSGAGALVQLANLPRTFLTRPCSLQNLTSLLGDVVSTSQLEALSYWRNGTKNGIKFAGTTVSTVDVNGIHPKVCPTCLREDGIARQMWDLRTVTSCWRHGCYLVDHCSECGSRLTWRRRRLLRCDCGSKLTDQPAVCASAEAAAFTLLLETLLVDGNCWVDPFPIPIRSLAAICKVIWWFGAELGKVVNSQPLAIAKPRACVSAKIVERGNGFLEKWPGSIEELLSFAGRASGAAPQCVSPEHILWRIRQTFRGAEFELMLDDIRRCLNLQGYPVKRNSFYALQSKSRKLRRR</sequence>
<protein>
    <submittedName>
        <fullName evidence="2">TniQ family protein</fullName>
    </submittedName>
</protein>
<gene>
    <name evidence="2" type="ORF">G6321_32760</name>
</gene>